<proteinExistence type="predicted"/>
<sequence>MTNRSLTTVEFHGATLLTSPAETPEATLVAMKPVVEGMKLDWGGQHKKLLAHPVLSQGVSVMEIPSDGGLQEATALPLTRLNFWMATIHPNRIKDQAVRDAVIRYQVECADTLFAHFFGRQHVAHAPIEVMEERPWHERPAEDRRLELATIAAYGRYGNHSCAWWYAMTQAKMPRPPRRFQPAWWQSEIDMPQPVQDNRAMVVVQMPGGRA</sequence>
<dbReference type="PRINTS" id="PR01994">
    <property type="entry name" value="ANTIREPRESSR"/>
</dbReference>
<protein>
    <recommendedName>
        <fullName evidence="1">Antirepressor protein ant N-terminal domain-containing protein</fullName>
    </recommendedName>
</protein>
<dbReference type="AlphaFoldDB" id="A0A940S4N9"/>
<dbReference type="Pfam" id="PF10547">
    <property type="entry name" value="P22_AR_N"/>
    <property type="match status" value="1"/>
</dbReference>
<gene>
    <name evidence="2" type="ORF">J5Y10_05140</name>
</gene>
<evidence type="ECO:0000313" key="2">
    <source>
        <dbReference type="EMBL" id="MBP0492160.1"/>
    </source>
</evidence>
<accession>A0A940S4N9</accession>
<evidence type="ECO:0000313" key="3">
    <source>
        <dbReference type="Proteomes" id="UP000677537"/>
    </source>
</evidence>
<dbReference type="InterPro" id="IPR018875">
    <property type="entry name" value="Antirepressor_Ant_N"/>
</dbReference>
<dbReference type="RefSeq" id="WP_209371465.1">
    <property type="nucleotide sequence ID" value="NZ_JAGIZA010000003.1"/>
</dbReference>
<organism evidence="2 3">
    <name type="scientific">Roseomonas indoligenes</name>
    <dbReference type="NCBI Taxonomy" id="2820811"/>
    <lineage>
        <taxon>Bacteria</taxon>
        <taxon>Pseudomonadati</taxon>
        <taxon>Pseudomonadota</taxon>
        <taxon>Alphaproteobacteria</taxon>
        <taxon>Acetobacterales</taxon>
        <taxon>Roseomonadaceae</taxon>
        <taxon>Roseomonas</taxon>
    </lineage>
</organism>
<evidence type="ECO:0000259" key="1">
    <source>
        <dbReference type="Pfam" id="PF10547"/>
    </source>
</evidence>
<dbReference type="Proteomes" id="UP000677537">
    <property type="component" value="Unassembled WGS sequence"/>
</dbReference>
<reference evidence="2" key="1">
    <citation type="submission" date="2021-03" db="EMBL/GenBank/DDBJ databases">
        <authorList>
            <person name="So Y."/>
        </authorList>
    </citation>
    <scope>NUCLEOTIDE SEQUENCE</scope>
    <source>
        <strain evidence="2">SG15</strain>
    </source>
</reference>
<feature type="domain" description="Antirepressor protein ant N-terminal" evidence="1">
    <location>
        <begin position="8"/>
        <end position="120"/>
    </location>
</feature>
<comment type="caution">
    <text evidence="2">The sequence shown here is derived from an EMBL/GenBank/DDBJ whole genome shotgun (WGS) entry which is preliminary data.</text>
</comment>
<dbReference type="EMBL" id="JAGIZA010000003">
    <property type="protein sequence ID" value="MBP0492160.1"/>
    <property type="molecule type" value="Genomic_DNA"/>
</dbReference>
<keyword evidence="3" id="KW-1185">Reference proteome</keyword>
<name>A0A940S4N9_9PROT</name>